<dbReference type="InterPro" id="IPR036163">
    <property type="entry name" value="HMA_dom_sf"/>
</dbReference>
<dbReference type="Pfam" id="PF00403">
    <property type="entry name" value="HMA"/>
    <property type="match status" value="1"/>
</dbReference>
<protein>
    <submittedName>
        <fullName evidence="2">Heavy-metal-associated domain-containing protein</fullName>
    </submittedName>
</protein>
<dbReference type="CDD" id="cd00371">
    <property type="entry name" value="HMA"/>
    <property type="match status" value="1"/>
</dbReference>
<evidence type="ECO:0000259" key="1">
    <source>
        <dbReference type="PROSITE" id="PS50846"/>
    </source>
</evidence>
<evidence type="ECO:0000313" key="2">
    <source>
        <dbReference type="EMBL" id="MBC5729236.1"/>
    </source>
</evidence>
<dbReference type="RefSeq" id="WP_186962725.1">
    <property type="nucleotide sequence ID" value="NZ_JACOPR010000001.1"/>
</dbReference>
<organism evidence="2 3">
    <name type="scientific">Pseudoflavonifractor hominis</name>
    <dbReference type="NCBI Taxonomy" id="2763059"/>
    <lineage>
        <taxon>Bacteria</taxon>
        <taxon>Bacillati</taxon>
        <taxon>Bacillota</taxon>
        <taxon>Clostridia</taxon>
        <taxon>Eubacteriales</taxon>
        <taxon>Oscillospiraceae</taxon>
        <taxon>Pseudoflavonifractor</taxon>
    </lineage>
</organism>
<keyword evidence="3" id="KW-1185">Reference proteome</keyword>
<gene>
    <name evidence="2" type="ORF">H8S34_00100</name>
</gene>
<dbReference type="PROSITE" id="PS50846">
    <property type="entry name" value="HMA_2"/>
    <property type="match status" value="1"/>
</dbReference>
<comment type="caution">
    <text evidence="2">The sequence shown here is derived from an EMBL/GenBank/DDBJ whole genome shotgun (WGS) entry which is preliminary data.</text>
</comment>
<reference evidence="2 3" key="1">
    <citation type="submission" date="2020-08" db="EMBL/GenBank/DDBJ databases">
        <title>Genome public.</title>
        <authorList>
            <person name="Liu C."/>
            <person name="Sun Q."/>
        </authorList>
    </citation>
    <scope>NUCLEOTIDE SEQUENCE [LARGE SCALE GENOMIC DNA]</scope>
    <source>
        <strain evidence="2 3">New-38</strain>
    </source>
</reference>
<evidence type="ECO:0000313" key="3">
    <source>
        <dbReference type="Proteomes" id="UP000660021"/>
    </source>
</evidence>
<name>A0ABR7HP89_9FIRM</name>
<dbReference type="Gene3D" id="3.30.70.100">
    <property type="match status" value="1"/>
</dbReference>
<sequence length="75" mass="8231">MDSQHAYFSIANLNGTRGAAQIMQQLNTTPGVLSVQVSIRRQQVAVQYDASGIQQPQIRQKLSDMGYQSSTALSF</sequence>
<proteinExistence type="predicted"/>
<feature type="domain" description="HMA" evidence="1">
    <location>
        <begin position="4"/>
        <end position="70"/>
    </location>
</feature>
<dbReference type="EMBL" id="JACOPR010000001">
    <property type="protein sequence ID" value="MBC5729236.1"/>
    <property type="molecule type" value="Genomic_DNA"/>
</dbReference>
<dbReference type="InterPro" id="IPR006121">
    <property type="entry name" value="HMA_dom"/>
</dbReference>
<accession>A0ABR7HP89</accession>
<dbReference type="SUPFAM" id="SSF55008">
    <property type="entry name" value="HMA, heavy metal-associated domain"/>
    <property type="match status" value="1"/>
</dbReference>
<dbReference type="Proteomes" id="UP000660021">
    <property type="component" value="Unassembled WGS sequence"/>
</dbReference>